<feature type="compositionally biased region" description="Gly residues" evidence="1">
    <location>
        <begin position="35"/>
        <end position="45"/>
    </location>
</feature>
<dbReference type="EMBL" id="WWCO01000006">
    <property type="protein sequence ID" value="MYM34936.1"/>
    <property type="molecule type" value="Genomic_DNA"/>
</dbReference>
<protein>
    <submittedName>
        <fullName evidence="3">Uncharacterized protein</fullName>
    </submittedName>
</protein>
<evidence type="ECO:0000313" key="2">
    <source>
        <dbReference type="EMBL" id="MYM34936.1"/>
    </source>
</evidence>
<dbReference type="RefSeq" id="WP_160990314.1">
    <property type="nucleotide sequence ID" value="NZ_WWCO01000006.1"/>
</dbReference>
<gene>
    <name evidence="2" type="ORF">GTP38_11370</name>
    <name evidence="3" type="ORF">GTP44_03805</name>
</gene>
<dbReference type="Proteomes" id="UP000474565">
    <property type="component" value="Unassembled WGS sequence"/>
</dbReference>
<evidence type="ECO:0000313" key="5">
    <source>
        <dbReference type="Proteomes" id="UP000474565"/>
    </source>
</evidence>
<feature type="region of interest" description="Disordered" evidence="1">
    <location>
        <begin position="18"/>
        <end position="46"/>
    </location>
</feature>
<dbReference type="AlphaFoldDB" id="A0A6L8MKU6"/>
<evidence type="ECO:0000313" key="4">
    <source>
        <dbReference type="Proteomes" id="UP000449678"/>
    </source>
</evidence>
<comment type="caution">
    <text evidence="3">The sequence shown here is derived from an EMBL/GenBank/DDBJ whole genome shotgun (WGS) entry which is preliminary data.</text>
</comment>
<dbReference type="EMBL" id="WWCP01000002">
    <property type="protein sequence ID" value="MYM81085.1"/>
    <property type="molecule type" value="Genomic_DNA"/>
</dbReference>
<evidence type="ECO:0000313" key="3">
    <source>
        <dbReference type="EMBL" id="MYM81085.1"/>
    </source>
</evidence>
<sequence length="127" mass="13522">MTDYTKAAARADASLRRKGGLVTLRRETQPDYDPGTGGPVPGTGGQADYIGTGVKLNYNQDDIDGTLIKQGDQQLLLSPLQRDGTKMPTPSTSDTVLIGAKAYTIADVINLEPTDVALLYTLQLRGV</sequence>
<organism evidence="3 5">
    <name type="scientific">Duganella lactea</name>
    <dbReference type="NCBI Taxonomy" id="2692173"/>
    <lineage>
        <taxon>Bacteria</taxon>
        <taxon>Pseudomonadati</taxon>
        <taxon>Pseudomonadota</taxon>
        <taxon>Betaproteobacteria</taxon>
        <taxon>Burkholderiales</taxon>
        <taxon>Oxalobacteraceae</taxon>
        <taxon>Telluria group</taxon>
        <taxon>Duganella</taxon>
    </lineage>
</organism>
<evidence type="ECO:0000256" key="1">
    <source>
        <dbReference type="SAM" id="MobiDB-lite"/>
    </source>
</evidence>
<keyword evidence="4" id="KW-1185">Reference proteome</keyword>
<proteinExistence type="predicted"/>
<accession>A0A6L8MKU6</accession>
<reference evidence="4 5" key="1">
    <citation type="submission" date="2019-12" db="EMBL/GenBank/DDBJ databases">
        <title>Novel species isolated from a subtropical stream in China.</title>
        <authorList>
            <person name="Lu H."/>
        </authorList>
    </citation>
    <scope>NUCLEOTIDE SEQUENCE [LARGE SCALE GENOMIC DNA]</scope>
    <source>
        <strain evidence="3 5">FT50W</strain>
        <strain evidence="2 4">FT94W</strain>
    </source>
</reference>
<dbReference type="Proteomes" id="UP000449678">
    <property type="component" value="Unassembled WGS sequence"/>
</dbReference>
<name>A0A6L8MKU6_9BURK</name>